<feature type="compositionally biased region" description="Low complexity" evidence="1">
    <location>
        <begin position="182"/>
        <end position="200"/>
    </location>
</feature>
<dbReference type="Proteomes" id="UP000237481">
    <property type="component" value="Unassembled WGS sequence"/>
</dbReference>
<evidence type="ECO:0000313" key="4">
    <source>
        <dbReference type="Proteomes" id="UP000237481"/>
    </source>
</evidence>
<reference evidence="3 4" key="1">
    <citation type="submission" date="2018-01" db="EMBL/GenBank/DDBJ databases">
        <title>Harnessing the power of phylogenomics to disentangle the directionality and signatures of interkingdom host jumping in the parasitic fungal genus Tolypocladium.</title>
        <authorList>
            <person name="Quandt C.A."/>
            <person name="Patterson W."/>
            <person name="Spatafora J.W."/>
        </authorList>
    </citation>
    <scope>NUCLEOTIDE SEQUENCE [LARGE SCALE GENOMIC DNA]</scope>
    <source>
        <strain evidence="3 4">NRBC 100945</strain>
    </source>
</reference>
<keyword evidence="2" id="KW-1133">Transmembrane helix</keyword>
<accession>A0A2S4KRJ3</accession>
<gene>
    <name evidence="3" type="ORF">TPAR_06999</name>
</gene>
<keyword evidence="4" id="KW-1185">Reference proteome</keyword>
<dbReference type="AlphaFoldDB" id="A0A2S4KRJ3"/>
<feature type="transmembrane region" description="Helical" evidence="2">
    <location>
        <begin position="206"/>
        <end position="228"/>
    </location>
</feature>
<dbReference type="OrthoDB" id="4770059at2759"/>
<evidence type="ECO:0000256" key="1">
    <source>
        <dbReference type="SAM" id="MobiDB-lite"/>
    </source>
</evidence>
<dbReference type="EMBL" id="PKSG01000791">
    <property type="protein sequence ID" value="POR32809.1"/>
    <property type="molecule type" value="Genomic_DNA"/>
</dbReference>
<evidence type="ECO:0000313" key="3">
    <source>
        <dbReference type="EMBL" id="POR32809.1"/>
    </source>
</evidence>
<dbReference type="STRING" id="94208.A0A2S4KRJ3"/>
<protein>
    <recommendedName>
        <fullName evidence="5">Mid2 domain-containing protein</fullName>
    </recommendedName>
</protein>
<comment type="caution">
    <text evidence="3">The sequence shown here is derived from an EMBL/GenBank/DDBJ whole genome shotgun (WGS) entry which is preliminary data.</text>
</comment>
<evidence type="ECO:0008006" key="5">
    <source>
        <dbReference type="Google" id="ProtNLM"/>
    </source>
</evidence>
<organism evidence="3 4">
    <name type="scientific">Tolypocladium paradoxum</name>
    <dbReference type="NCBI Taxonomy" id="94208"/>
    <lineage>
        <taxon>Eukaryota</taxon>
        <taxon>Fungi</taxon>
        <taxon>Dikarya</taxon>
        <taxon>Ascomycota</taxon>
        <taxon>Pezizomycotina</taxon>
        <taxon>Sordariomycetes</taxon>
        <taxon>Hypocreomycetidae</taxon>
        <taxon>Hypocreales</taxon>
        <taxon>Ophiocordycipitaceae</taxon>
        <taxon>Tolypocladium</taxon>
    </lineage>
</organism>
<proteinExistence type="predicted"/>
<keyword evidence="2" id="KW-0812">Transmembrane</keyword>
<keyword evidence="2" id="KW-0472">Membrane</keyword>
<name>A0A2S4KRJ3_9HYPO</name>
<sequence>MATGRPSTTASSAPATTSFALNPLTTTFSRPQDCTGVYQSLGLAMMDVQTTCLPDGFKSQSESYFSPGLVCPSGYVSACHDNTGVASQTTVTCCPTLKSDVTLSCVTTSTLKSVWSTLFCTWIAPSQKTSLPVTVSGNGVTSTEMRELRSPAGLNAFGVRMVYQKTDLEATTKTGSTKRPDAGPTSSAGPRPSPSASSGLSTGAKVAIGVVVPLVVLAILAGVLLWWWRRRRRQRAPGGPLYKYEKTGPQPHAELHGEHVQEMVGSTVPVELPATGPQK</sequence>
<feature type="region of interest" description="Disordered" evidence="1">
    <location>
        <begin position="169"/>
        <end position="200"/>
    </location>
</feature>
<evidence type="ECO:0000256" key="2">
    <source>
        <dbReference type="SAM" id="Phobius"/>
    </source>
</evidence>